<dbReference type="AlphaFoldDB" id="A0A9N9N285"/>
<dbReference type="Pfam" id="PF03221">
    <property type="entry name" value="HTH_Tnp_Tc5"/>
    <property type="match status" value="1"/>
</dbReference>
<dbReference type="InterPro" id="IPR006600">
    <property type="entry name" value="HTH_CenpB_DNA-bd_dom"/>
</dbReference>
<organism evidence="3 4">
    <name type="scientific">Acaulospora morrowiae</name>
    <dbReference type="NCBI Taxonomy" id="94023"/>
    <lineage>
        <taxon>Eukaryota</taxon>
        <taxon>Fungi</taxon>
        <taxon>Fungi incertae sedis</taxon>
        <taxon>Mucoromycota</taxon>
        <taxon>Glomeromycotina</taxon>
        <taxon>Glomeromycetes</taxon>
        <taxon>Diversisporales</taxon>
        <taxon>Acaulosporaceae</taxon>
        <taxon>Acaulospora</taxon>
    </lineage>
</organism>
<sequence>KFGIDASTVSDILKKKDYYLNLNQKSVEVKSQRDCLPKFPQLETALALWLDNCINANLCINKDLLIHKAHNFAKLQNIINFTGSEGASIEELPHLRTELQTFLQNWDLNDIYNCDGIGLYWKMEPSKTLSTHSVASTKTSKDRVTVLLTCNAM</sequence>
<dbReference type="PANTHER" id="PTHR19303:SF73">
    <property type="entry name" value="PROTEIN PDC2"/>
    <property type="match status" value="1"/>
</dbReference>
<dbReference type="SUPFAM" id="SSF46689">
    <property type="entry name" value="Homeodomain-like"/>
    <property type="match status" value="1"/>
</dbReference>
<keyword evidence="1" id="KW-0238">DNA-binding</keyword>
<dbReference type="EMBL" id="CAJVPV010016492">
    <property type="protein sequence ID" value="CAG8698520.1"/>
    <property type="molecule type" value="Genomic_DNA"/>
</dbReference>
<dbReference type="InterPro" id="IPR009057">
    <property type="entry name" value="Homeodomain-like_sf"/>
</dbReference>
<keyword evidence="4" id="KW-1185">Reference proteome</keyword>
<feature type="non-terminal residue" evidence="3">
    <location>
        <position position="153"/>
    </location>
</feature>
<dbReference type="OrthoDB" id="2402233at2759"/>
<name>A0A9N9N285_9GLOM</name>
<evidence type="ECO:0000313" key="4">
    <source>
        <dbReference type="Proteomes" id="UP000789342"/>
    </source>
</evidence>
<dbReference type="PANTHER" id="PTHR19303">
    <property type="entry name" value="TRANSPOSON"/>
    <property type="match status" value="1"/>
</dbReference>
<accession>A0A9N9N285</accession>
<gene>
    <name evidence="3" type="ORF">AMORRO_LOCUS11985</name>
</gene>
<evidence type="ECO:0000259" key="2">
    <source>
        <dbReference type="Pfam" id="PF03221"/>
    </source>
</evidence>
<comment type="caution">
    <text evidence="3">The sequence shown here is derived from an EMBL/GenBank/DDBJ whole genome shotgun (WGS) entry which is preliminary data.</text>
</comment>
<dbReference type="GO" id="GO:0003677">
    <property type="term" value="F:DNA binding"/>
    <property type="evidence" value="ECO:0007669"/>
    <property type="project" value="UniProtKB-KW"/>
</dbReference>
<proteinExistence type="predicted"/>
<feature type="non-terminal residue" evidence="3">
    <location>
        <position position="1"/>
    </location>
</feature>
<feature type="domain" description="HTH CENPB-type" evidence="2">
    <location>
        <begin position="39"/>
        <end position="86"/>
    </location>
</feature>
<reference evidence="3" key="1">
    <citation type="submission" date="2021-06" db="EMBL/GenBank/DDBJ databases">
        <authorList>
            <person name="Kallberg Y."/>
            <person name="Tangrot J."/>
            <person name="Rosling A."/>
        </authorList>
    </citation>
    <scope>NUCLEOTIDE SEQUENCE</scope>
    <source>
        <strain evidence="3">CL551</strain>
    </source>
</reference>
<evidence type="ECO:0000313" key="3">
    <source>
        <dbReference type="EMBL" id="CAG8698520.1"/>
    </source>
</evidence>
<dbReference type="GO" id="GO:0005634">
    <property type="term" value="C:nucleus"/>
    <property type="evidence" value="ECO:0007669"/>
    <property type="project" value="TreeGrafter"/>
</dbReference>
<protein>
    <submittedName>
        <fullName evidence="3">4980_t:CDS:1</fullName>
    </submittedName>
</protein>
<evidence type="ECO:0000256" key="1">
    <source>
        <dbReference type="ARBA" id="ARBA00023125"/>
    </source>
</evidence>
<dbReference type="Gene3D" id="1.10.10.60">
    <property type="entry name" value="Homeodomain-like"/>
    <property type="match status" value="1"/>
</dbReference>
<dbReference type="Proteomes" id="UP000789342">
    <property type="component" value="Unassembled WGS sequence"/>
</dbReference>
<dbReference type="InterPro" id="IPR050863">
    <property type="entry name" value="CenT-Element_Derived"/>
</dbReference>